<evidence type="ECO:0000256" key="5">
    <source>
        <dbReference type="ARBA" id="ARBA00023128"/>
    </source>
</evidence>
<protein>
    <recommendedName>
        <fullName evidence="9">Pentacotripeptide-repeat region of PRORP domain-containing protein</fullName>
    </recommendedName>
</protein>
<evidence type="ECO:0008006" key="9">
    <source>
        <dbReference type="Google" id="ProtNLM"/>
    </source>
</evidence>
<dbReference type="GO" id="GO:0003729">
    <property type="term" value="F:mRNA binding"/>
    <property type="evidence" value="ECO:0007669"/>
    <property type="project" value="UniProtKB-ARBA"/>
</dbReference>
<keyword evidence="5" id="KW-0496">Mitochondrion</keyword>
<dbReference type="FunFam" id="1.25.40.10:FF:000385">
    <property type="entry name" value="Pentatricopeptide repeat-containing protein mitochondrial"/>
    <property type="match status" value="1"/>
</dbReference>
<dbReference type="PROSITE" id="PS51375">
    <property type="entry name" value="PPR"/>
    <property type="match status" value="1"/>
</dbReference>
<proteinExistence type="inferred from homology"/>
<feature type="repeat" description="PPR" evidence="6">
    <location>
        <begin position="151"/>
        <end position="185"/>
    </location>
</feature>
<dbReference type="EMBL" id="KZ305089">
    <property type="protein sequence ID" value="PIA28293.1"/>
    <property type="molecule type" value="Genomic_DNA"/>
</dbReference>
<keyword evidence="8" id="KW-1185">Reference proteome</keyword>
<gene>
    <name evidence="7" type="ORF">AQUCO_07200148v1</name>
</gene>
<comment type="subcellular location">
    <subcellularLocation>
        <location evidence="1">Mitochondrion</location>
    </subcellularLocation>
</comment>
<dbReference type="PANTHER" id="PTHR45717:SF8">
    <property type="entry name" value="OS01G0301000 PROTEIN"/>
    <property type="match status" value="1"/>
</dbReference>
<dbReference type="Gene3D" id="1.25.40.10">
    <property type="entry name" value="Tetratricopeptide repeat domain"/>
    <property type="match status" value="2"/>
</dbReference>
<dbReference type="InterPro" id="IPR011990">
    <property type="entry name" value="TPR-like_helical_dom_sf"/>
</dbReference>
<organism evidence="7 8">
    <name type="scientific">Aquilegia coerulea</name>
    <name type="common">Rocky mountain columbine</name>
    <dbReference type="NCBI Taxonomy" id="218851"/>
    <lineage>
        <taxon>Eukaryota</taxon>
        <taxon>Viridiplantae</taxon>
        <taxon>Streptophyta</taxon>
        <taxon>Embryophyta</taxon>
        <taxon>Tracheophyta</taxon>
        <taxon>Spermatophyta</taxon>
        <taxon>Magnoliopsida</taxon>
        <taxon>Ranunculales</taxon>
        <taxon>Ranunculaceae</taxon>
        <taxon>Thalictroideae</taxon>
        <taxon>Aquilegia</taxon>
    </lineage>
</organism>
<dbReference type="GO" id="GO:0005739">
    <property type="term" value="C:mitochondrion"/>
    <property type="evidence" value="ECO:0007669"/>
    <property type="project" value="UniProtKB-SubCell"/>
</dbReference>
<reference evidence="7 8" key="1">
    <citation type="submission" date="2017-09" db="EMBL/GenBank/DDBJ databases">
        <title>WGS assembly of Aquilegia coerulea Goldsmith.</title>
        <authorList>
            <person name="Hodges S."/>
            <person name="Kramer E."/>
            <person name="Nordborg M."/>
            <person name="Tomkins J."/>
            <person name="Borevitz J."/>
            <person name="Derieg N."/>
            <person name="Yan J."/>
            <person name="Mihaltcheva S."/>
            <person name="Hayes R.D."/>
            <person name="Rokhsar D."/>
        </authorList>
    </citation>
    <scope>NUCLEOTIDE SEQUENCE [LARGE SCALE GENOMIC DNA]</scope>
    <source>
        <strain evidence="8">cv. Goldsmith</strain>
    </source>
</reference>
<dbReference type="Pfam" id="PF13041">
    <property type="entry name" value="PPR_2"/>
    <property type="match status" value="1"/>
</dbReference>
<dbReference type="NCBIfam" id="TIGR00756">
    <property type="entry name" value="PPR"/>
    <property type="match status" value="2"/>
</dbReference>
<dbReference type="Pfam" id="PF01535">
    <property type="entry name" value="PPR"/>
    <property type="match status" value="1"/>
</dbReference>
<dbReference type="AlphaFoldDB" id="A0A2G5CAJ4"/>
<evidence type="ECO:0000313" key="8">
    <source>
        <dbReference type="Proteomes" id="UP000230069"/>
    </source>
</evidence>
<accession>A0A2G5CAJ4</accession>
<dbReference type="PANTHER" id="PTHR45717">
    <property type="entry name" value="OS12G0527900 PROTEIN"/>
    <property type="match status" value="1"/>
</dbReference>
<sequence length="514" mass="59744">MKNPSCLMKMMMTRFGGRESAGRLRQMYSTLSMEETEQEQEQHSESTPLYRRLSALGKAAAESSGETVTKILNQYVREGKVVKKYEIQICIRQLRKYKRFHHALELMDWMEKRGTNLSHRDFAIRIDLLLKTEGIESAEEYFKSLPTTAIDVYTCGALLNCYCQNKMTEKAIALFEKMSELKLLSTLSYNNLISLYLKLRQPEEVFIIVKKMKEKGILLDNFTYIFLMQSHSLLEDIEGVESVLKEIETEHSDKCNWKLYSNLAAIYVEAGLIEKAELALVKLEQKIKPRDRLAYRYLISLYAGCSNISEVHRVWNSLKSAFPTTNMDYLVLLQALAKLNDFDGLRNFFEDWESSCTSYDMRLANVIISALLRREMVKEASLICEDAIKRGSGPNFKTQELFMDYYIRSLQWELAFSCMEATVSKVKKNEWKPNKEKVCAFLKHFEEEKDVARAEEFCKMLKKVDCLDSEAYRLLLSTYVAAKEKEPGMRKRLEIDEIEMSTEIEELLESVSIQ</sequence>
<dbReference type="Proteomes" id="UP000230069">
    <property type="component" value="Unassembled WGS sequence"/>
</dbReference>
<dbReference type="InterPro" id="IPR002885">
    <property type="entry name" value="PPR_rpt"/>
</dbReference>
<comment type="similarity">
    <text evidence="2">Belongs to the PPR family. P subfamily.</text>
</comment>
<evidence type="ECO:0000256" key="1">
    <source>
        <dbReference type="ARBA" id="ARBA00004173"/>
    </source>
</evidence>
<dbReference type="STRING" id="218851.A0A2G5CAJ4"/>
<keyword evidence="3" id="KW-0677">Repeat</keyword>
<evidence type="ECO:0000256" key="2">
    <source>
        <dbReference type="ARBA" id="ARBA00007626"/>
    </source>
</evidence>
<evidence type="ECO:0000256" key="4">
    <source>
        <dbReference type="ARBA" id="ARBA00022946"/>
    </source>
</evidence>
<dbReference type="InParanoid" id="A0A2G5CAJ4"/>
<evidence type="ECO:0000313" key="7">
    <source>
        <dbReference type="EMBL" id="PIA28293.1"/>
    </source>
</evidence>
<dbReference type="SUPFAM" id="SSF48452">
    <property type="entry name" value="TPR-like"/>
    <property type="match status" value="1"/>
</dbReference>
<evidence type="ECO:0000256" key="6">
    <source>
        <dbReference type="PROSITE-ProRule" id="PRU00708"/>
    </source>
</evidence>
<keyword evidence="4" id="KW-0809">Transit peptide</keyword>
<dbReference type="FunCoup" id="A0A2G5CAJ4">
    <property type="interactions" value="918"/>
</dbReference>
<evidence type="ECO:0000256" key="3">
    <source>
        <dbReference type="ARBA" id="ARBA00022737"/>
    </source>
</evidence>
<name>A0A2G5CAJ4_AQUCA</name>
<dbReference type="OrthoDB" id="1717827at2759"/>